<evidence type="ECO:0000313" key="2">
    <source>
        <dbReference type="Proteomes" id="UP000694843"/>
    </source>
</evidence>
<keyword evidence="2" id="KW-1185">Reference proteome</keyword>
<feature type="region of interest" description="Disordered" evidence="1">
    <location>
        <begin position="90"/>
        <end position="157"/>
    </location>
</feature>
<feature type="region of interest" description="Disordered" evidence="1">
    <location>
        <begin position="204"/>
        <end position="232"/>
    </location>
</feature>
<dbReference type="Proteomes" id="UP000694843">
    <property type="component" value="Unplaced"/>
</dbReference>
<dbReference type="KEGG" id="hazt:108682462"/>
<dbReference type="GeneID" id="108682462"/>
<proteinExistence type="predicted"/>
<feature type="region of interest" description="Disordered" evidence="1">
    <location>
        <begin position="26"/>
        <end position="72"/>
    </location>
</feature>
<organism evidence="2 3">
    <name type="scientific">Hyalella azteca</name>
    <name type="common">Amphipod</name>
    <dbReference type="NCBI Taxonomy" id="294128"/>
    <lineage>
        <taxon>Eukaryota</taxon>
        <taxon>Metazoa</taxon>
        <taxon>Ecdysozoa</taxon>
        <taxon>Arthropoda</taxon>
        <taxon>Crustacea</taxon>
        <taxon>Multicrustacea</taxon>
        <taxon>Malacostraca</taxon>
        <taxon>Eumalacostraca</taxon>
        <taxon>Peracarida</taxon>
        <taxon>Amphipoda</taxon>
        <taxon>Senticaudata</taxon>
        <taxon>Talitrida</taxon>
        <taxon>Talitroidea</taxon>
        <taxon>Hyalellidae</taxon>
        <taxon>Hyalella</taxon>
    </lineage>
</organism>
<feature type="compositionally biased region" description="Basic and acidic residues" evidence="1">
    <location>
        <begin position="100"/>
        <end position="129"/>
    </location>
</feature>
<gene>
    <name evidence="3" type="primary">LOC108682462</name>
</gene>
<name>A0A8B7PNV7_HYAAZ</name>
<reference evidence="3" key="1">
    <citation type="submission" date="2025-08" db="UniProtKB">
        <authorList>
            <consortium name="RefSeq"/>
        </authorList>
    </citation>
    <scope>IDENTIFICATION</scope>
    <source>
        <tissue evidence="3">Whole organism</tissue>
    </source>
</reference>
<feature type="compositionally biased region" description="Basic and acidic residues" evidence="1">
    <location>
        <begin position="138"/>
        <end position="157"/>
    </location>
</feature>
<sequence>MVFPTMRKIKKSKMFSGITNYLWGSPNSKPQESMAPFPSCQAPDEIFGDLKSMEVTSDLEEGLQTPLSPSDVEEDWVVLSGNGRVVEALPKSARNAPKKLKSENHVARKESEVVHELDNRLDDLPETEKNSLQYKSPPHRDSKKTCTRTEDPEEKLRQKEREHELAMLLEELKPAQKAHQKQEREKLSRKALLKTNLIREVAASGRSRLRRSDRLTPSTNSCANNNRKCHNV</sequence>
<accession>A0A8B7PNV7</accession>
<dbReference type="OrthoDB" id="616263at2759"/>
<feature type="compositionally biased region" description="Polar residues" evidence="1">
    <location>
        <begin position="216"/>
        <end position="226"/>
    </location>
</feature>
<evidence type="ECO:0000313" key="3">
    <source>
        <dbReference type="RefSeq" id="XP_018027116.1"/>
    </source>
</evidence>
<protein>
    <submittedName>
        <fullName evidence="3">Uncharacterized protein LOC108682462</fullName>
    </submittedName>
</protein>
<dbReference type="AlphaFoldDB" id="A0A8B7PNV7"/>
<dbReference type="RefSeq" id="XP_018027116.1">
    <property type="nucleotide sequence ID" value="XM_018171627.2"/>
</dbReference>
<evidence type="ECO:0000256" key="1">
    <source>
        <dbReference type="SAM" id="MobiDB-lite"/>
    </source>
</evidence>